<dbReference type="PANTHER" id="PTHR43343:SF3">
    <property type="entry name" value="PROTEASE DO-LIKE 8, CHLOROPLASTIC"/>
    <property type="match status" value="1"/>
</dbReference>
<feature type="non-terminal residue" evidence="6">
    <location>
        <position position="1"/>
    </location>
</feature>
<comment type="caution">
    <text evidence="6">The sequence shown here is derived from an EMBL/GenBank/DDBJ whole genome shotgun (WGS) entry which is preliminary data.</text>
</comment>
<dbReference type="InterPro" id="IPR051201">
    <property type="entry name" value="Chloro_Bact_Ser_Proteases"/>
</dbReference>
<sequence>LIGLFFLFFLISGIGLGLLVLDDKNDLSSRASIGLLPNLLPPVSEERLIENDSLWDGSTQNIPFQIDYDKRLWQPSSDEPVFFHLQNPTTVRVHQGSLELKTLVEILGDSFTQAKVSGNPISYIEGWSTQRYTFRFYGEERSVDVWESDFGITLIAVTSDSLTQDDIVNLASNISAPNDVKGAFTTDDSARLAASIRPSVVMILNRYCAQLKYNESAEAPFVGKSYPFCLAQAGSGFFVNKDGYIATNGHVVTNLPESSLILGVAGGALDNFLVDFFQAYLSSQTTLPVDRSFVEQKVKEAHLSKETIYQMAAVVYEMLIKNLIKIDNSESSYYVQLSNTPIQLSKEGVNLDNGIVTATFIDADYKLPDDLTGFASSDVALIKVEGDNFPALPLGKIEDVRVGSELLVVGYPGVVMGSQSLLLDTSANAEPTFTKGVVSAFKQAKGNLKNLIQTDASINHGNSGGPAMSTDGKVVGIATYGLDPGEGGGNYNFLRDIADLKALMVKNNVSEDAGEVYSIWNRGLGNYWLSYFKYARSDFEKVTALYEGHPTAADYLEEADAKIGTPEDKTPRFTRSERKLFMNMSGGTMAFSIIAIIILAISDFIDSKRRRTPASVPPRPNIPAQPVQTF</sequence>
<evidence type="ECO:0000256" key="3">
    <source>
        <dbReference type="ARBA" id="ARBA00022801"/>
    </source>
</evidence>
<comment type="similarity">
    <text evidence="1">Belongs to the peptidase S1C family.</text>
</comment>
<keyword evidence="3" id="KW-0378">Hydrolase</keyword>
<dbReference type="Proteomes" id="UP000033980">
    <property type="component" value="Unassembled WGS sequence"/>
</dbReference>
<feature type="region of interest" description="Disordered" evidence="4">
    <location>
        <begin position="610"/>
        <end position="630"/>
    </location>
</feature>
<dbReference type="InterPro" id="IPR009003">
    <property type="entry name" value="Peptidase_S1_PA"/>
</dbReference>
<evidence type="ECO:0000313" key="6">
    <source>
        <dbReference type="EMBL" id="KKS94049.1"/>
    </source>
</evidence>
<dbReference type="InterPro" id="IPR043504">
    <property type="entry name" value="Peptidase_S1_PA_chymotrypsin"/>
</dbReference>
<evidence type="ECO:0000256" key="4">
    <source>
        <dbReference type="SAM" id="MobiDB-lite"/>
    </source>
</evidence>
<name>A0A0G1D8Q9_9BACT</name>
<proteinExistence type="inferred from homology"/>
<keyword evidence="2" id="KW-0645">Protease</keyword>
<feature type="transmembrane region" description="Helical" evidence="5">
    <location>
        <begin position="580"/>
        <end position="601"/>
    </location>
</feature>
<accession>A0A0G1D8Q9</accession>
<protein>
    <submittedName>
        <fullName evidence="6">Peptidase S1 and S6, chymotrypsin/Hap</fullName>
    </submittedName>
</protein>
<reference evidence="6 7" key="1">
    <citation type="journal article" date="2015" name="Nature">
        <title>rRNA introns, odd ribosomes, and small enigmatic genomes across a large radiation of phyla.</title>
        <authorList>
            <person name="Brown C.T."/>
            <person name="Hug L.A."/>
            <person name="Thomas B.C."/>
            <person name="Sharon I."/>
            <person name="Castelle C.J."/>
            <person name="Singh A."/>
            <person name="Wilkins M.J."/>
            <person name="Williams K.H."/>
            <person name="Banfield J.F."/>
        </authorList>
    </citation>
    <scope>NUCLEOTIDE SEQUENCE [LARGE SCALE GENOMIC DNA]</scope>
</reference>
<dbReference type="PATRIC" id="fig|1618390.3.peg.400"/>
<evidence type="ECO:0000313" key="7">
    <source>
        <dbReference type="Proteomes" id="UP000033980"/>
    </source>
</evidence>
<dbReference type="Pfam" id="PF13365">
    <property type="entry name" value="Trypsin_2"/>
    <property type="match status" value="1"/>
</dbReference>
<dbReference type="Gene3D" id="2.40.10.120">
    <property type="match status" value="1"/>
</dbReference>
<dbReference type="EMBL" id="LCFK01000015">
    <property type="protein sequence ID" value="KKS94049.1"/>
    <property type="molecule type" value="Genomic_DNA"/>
</dbReference>
<dbReference type="AlphaFoldDB" id="A0A0G1D8Q9"/>
<evidence type="ECO:0000256" key="5">
    <source>
        <dbReference type="SAM" id="Phobius"/>
    </source>
</evidence>
<evidence type="ECO:0000256" key="2">
    <source>
        <dbReference type="ARBA" id="ARBA00022670"/>
    </source>
</evidence>
<keyword evidence="5" id="KW-0472">Membrane</keyword>
<organism evidence="6 7">
    <name type="scientific">Candidatus Collierbacteria bacterium GW2011_GWC2_43_12</name>
    <dbReference type="NCBI Taxonomy" id="1618390"/>
    <lineage>
        <taxon>Bacteria</taxon>
        <taxon>Candidatus Collieribacteriota</taxon>
    </lineage>
</organism>
<keyword evidence="5" id="KW-0812">Transmembrane</keyword>
<dbReference type="GO" id="GO:0006508">
    <property type="term" value="P:proteolysis"/>
    <property type="evidence" value="ECO:0007669"/>
    <property type="project" value="UniProtKB-KW"/>
</dbReference>
<evidence type="ECO:0000256" key="1">
    <source>
        <dbReference type="ARBA" id="ARBA00010541"/>
    </source>
</evidence>
<keyword evidence="5" id="KW-1133">Transmembrane helix</keyword>
<dbReference type="Gene3D" id="2.40.10.10">
    <property type="entry name" value="Trypsin-like serine proteases"/>
    <property type="match status" value="1"/>
</dbReference>
<dbReference type="PANTHER" id="PTHR43343">
    <property type="entry name" value="PEPTIDASE S12"/>
    <property type="match status" value="1"/>
</dbReference>
<dbReference type="SUPFAM" id="SSF50494">
    <property type="entry name" value="Trypsin-like serine proteases"/>
    <property type="match status" value="1"/>
</dbReference>
<dbReference type="GO" id="GO:0008233">
    <property type="term" value="F:peptidase activity"/>
    <property type="evidence" value="ECO:0007669"/>
    <property type="project" value="UniProtKB-KW"/>
</dbReference>
<gene>
    <name evidence="6" type="ORF">UV68_C0015G0015</name>
</gene>